<accession>Q2C9Q7</accession>
<dbReference type="AlphaFoldDB" id="Q2C9Q7"/>
<feature type="coiled-coil region" evidence="1">
    <location>
        <begin position="39"/>
        <end position="115"/>
    </location>
</feature>
<protein>
    <submittedName>
        <fullName evidence="2">Uncharacterized protein</fullName>
    </submittedName>
</protein>
<gene>
    <name evidence="2" type="ORF">OG2516_02973</name>
</gene>
<evidence type="ECO:0000256" key="1">
    <source>
        <dbReference type="SAM" id="Coils"/>
    </source>
</evidence>
<evidence type="ECO:0000313" key="2">
    <source>
        <dbReference type="EMBL" id="EAR49404.1"/>
    </source>
</evidence>
<organism evidence="2 3">
    <name type="scientific">Oceanicola granulosus (strain ATCC BAA-861 / DSM 15982 / KCTC 12143 / HTCC2516)</name>
    <dbReference type="NCBI Taxonomy" id="314256"/>
    <lineage>
        <taxon>Bacteria</taxon>
        <taxon>Pseudomonadati</taxon>
        <taxon>Pseudomonadota</taxon>
        <taxon>Alphaproteobacteria</taxon>
        <taxon>Rhodobacterales</taxon>
        <taxon>Roseobacteraceae</taxon>
        <taxon>Oceanicola</taxon>
    </lineage>
</organism>
<dbReference type="EMBL" id="AAOT01000075">
    <property type="protein sequence ID" value="EAR49404.1"/>
    <property type="molecule type" value="Genomic_DNA"/>
</dbReference>
<keyword evidence="3" id="KW-1185">Reference proteome</keyword>
<comment type="caution">
    <text evidence="2">The sequence shown here is derived from an EMBL/GenBank/DDBJ whole genome shotgun (WGS) entry which is preliminary data.</text>
</comment>
<dbReference type="RefSeq" id="WP_007254127.1">
    <property type="nucleotide sequence ID" value="NZ_CH724107.1"/>
</dbReference>
<evidence type="ECO:0000313" key="3">
    <source>
        <dbReference type="Proteomes" id="UP000003635"/>
    </source>
</evidence>
<reference evidence="2 3" key="1">
    <citation type="journal article" date="2010" name="J. Bacteriol.">
        <title>Genome sequences of Oceanicola granulosus HTCC2516(T) and Oceanicola batsensis HTCC2597(TDelta).</title>
        <authorList>
            <person name="Thrash J.C."/>
            <person name="Cho J.C."/>
            <person name="Vergin K.L."/>
            <person name="Giovannoni S.J."/>
        </authorList>
    </citation>
    <scope>NUCLEOTIDE SEQUENCE [LARGE SCALE GENOMIC DNA]</scope>
    <source>
        <strain evidence="3">ATCC BAA-861 / DSM 15982 / KCTC 12143 / HTCC2516</strain>
    </source>
</reference>
<keyword evidence="1" id="KW-0175">Coiled coil</keyword>
<dbReference type="HOGENOM" id="CLU_125464_0_0_5"/>
<dbReference type="STRING" id="314256.OG2516_02973"/>
<dbReference type="Proteomes" id="UP000003635">
    <property type="component" value="Unassembled WGS sequence"/>
</dbReference>
<sequence length="160" mass="17409">MDDISELEGRITRALDRIRAGLDQRAAAAGDAAADAGQAAALEAELAEERTANAQLEERVKALKERQDTRLAKLEAEVGEQRQRLAAVDEEMQRLKQMNAELREVAGKLREAMSEEVAEPHLVNKAMLAELDALRAVRDAEAAEVAAAIGELKPLAQEET</sequence>
<name>Q2C9Q7_OCEGH</name>
<dbReference type="OrthoDB" id="7871100at2"/>
<proteinExistence type="predicted"/>
<dbReference type="eggNOG" id="ENOG50331VB">
    <property type="taxonomic scope" value="Bacteria"/>
</dbReference>